<reference evidence="3" key="1">
    <citation type="submission" date="2022-11" db="UniProtKB">
        <authorList>
            <consortium name="WormBaseParasite"/>
        </authorList>
    </citation>
    <scope>IDENTIFICATION</scope>
</reference>
<proteinExistence type="predicted"/>
<sequence length="199" mass="22302">MVIKLSLFRLEGDESIFDKKVSFIGGGSVCEYFYNAWKAVWDAGMHNDLLSAKNSYPKYQLWVTGHSLGGSMASIAAAYVTYLGYFPSSQITLYTFGQPRTGDTSFAAKHDSLLPQSYRVTHSHDIVPHLPTKNFESYYHHKNEVFYNNDMTPGSHYVECDADESKSCSDGNLLDLSIKDHLHYFNKDVSGYGACGCKC</sequence>
<dbReference type="CDD" id="cd00741">
    <property type="entry name" value="Lipase"/>
    <property type="match status" value="1"/>
</dbReference>
<organism evidence="2 3">
    <name type="scientific">Acrobeloides nanus</name>
    <dbReference type="NCBI Taxonomy" id="290746"/>
    <lineage>
        <taxon>Eukaryota</taxon>
        <taxon>Metazoa</taxon>
        <taxon>Ecdysozoa</taxon>
        <taxon>Nematoda</taxon>
        <taxon>Chromadorea</taxon>
        <taxon>Rhabditida</taxon>
        <taxon>Tylenchina</taxon>
        <taxon>Cephalobomorpha</taxon>
        <taxon>Cephaloboidea</taxon>
        <taxon>Cephalobidae</taxon>
        <taxon>Acrobeloides</taxon>
    </lineage>
</organism>
<protein>
    <submittedName>
        <fullName evidence="3">Fungal lipase-like domain-containing protein</fullName>
    </submittedName>
</protein>
<accession>A0A914E0E4</accession>
<feature type="domain" description="Fungal lipase-type" evidence="1">
    <location>
        <begin position="17"/>
        <end position="134"/>
    </location>
</feature>
<dbReference type="InterPro" id="IPR002921">
    <property type="entry name" value="Fungal_lipase-type"/>
</dbReference>
<name>A0A914E0E4_9BILA</name>
<evidence type="ECO:0000259" key="1">
    <source>
        <dbReference type="Pfam" id="PF01764"/>
    </source>
</evidence>
<dbReference type="WBParaSite" id="ACRNAN_scaffold4790.g18260.t1">
    <property type="protein sequence ID" value="ACRNAN_scaffold4790.g18260.t1"/>
    <property type="gene ID" value="ACRNAN_scaffold4790.g18260"/>
</dbReference>
<dbReference type="Gene3D" id="3.40.50.1820">
    <property type="entry name" value="alpha/beta hydrolase"/>
    <property type="match status" value="1"/>
</dbReference>
<keyword evidence="2" id="KW-1185">Reference proteome</keyword>
<dbReference type="PANTHER" id="PTHR45908">
    <property type="entry name" value="PROTEIN CBG11750-RELATED"/>
    <property type="match status" value="1"/>
</dbReference>
<evidence type="ECO:0000313" key="2">
    <source>
        <dbReference type="Proteomes" id="UP000887540"/>
    </source>
</evidence>
<dbReference type="Pfam" id="PF01764">
    <property type="entry name" value="Lipase_3"/>
    <property type="match status" value="1"/>
</dbReference>
<dbReference type="GO" id="GO:0006629">
    <property type="term" value="P:lipid metabolic process"/>
    <property type="evidence" value="ECO:0007669"/>
    <property type="project" value="InterPro"/>
</dbReference>
<dbReference type="InterPro" id="IPR029058">
    <property type="entry name" value="AB_hydrolase_fold"/>
</dbReference>
<dbReference type="Proteomes" id="UP000887540">
    <property type="component" value="Unplaced"/>
</dbReference>
<dbReference type="AlphaFoldDB" id="A0A914E0E4"/>
<dbReference type="SUPFAM" id="SSF53474">
    <property type="entry name" value="alpha/beta-Hydrolases"/>
    <property type="match status" value="1"/>
</dbReference>
<evidence type="ECO:0000313" key="3">
    <source>
        <dbReference type="WBParaSite" id="ACRNAN_scaffold4790.g18260.t1"/>
    </source>
</evidence>